<dbReference type="Pfam" id="PF13671">
    <property type="entry name" value="AAA_33"/>
    <property type="match status" value="1"/>
</dbReference>
<dbReference type="CDD" id="cd07423">
    <property type="entry name" value="MPP_Prp_like"/>
    <property type="match status" value="1"/>
</dbReference>
<dbReference type="InterPro" id="IPR029052">
    <property type="entry name" value="Metallo-depent_PP-like"/>
</dbReference>
<dbReference type="InterPro" id="IPR027417">
    <property type="entry name" value="P-loop_NTPase"/>
</dbReference>
<dbReference type="InterPro" id="IPR050126">
    <property type="entry name" value="Ap4A_hydrolase"/>
</dbReference>
<dbReference type="GO" id="GO:0016791">
    <property type="term" value="F:phosphatase activity"/>
    <property type="evidence" value="ECO:0007669"/>
    <property type="project" value="TreeGrafter"/>
</dbReference>
<dbReference type="Pfam" id="PF00149">
    <property type="entry name" value="Metallophos"/>
    <property type="match status" value="1"/>
</dbReference>
<dbReference type="InterPro" id="IPR041780">
    <property type="entry name" value="MPP_PrpE-like"/>
</dbReference>
<feature type="domain" description="Calcineurin-like phosphoesterase" evidence="1">
    <location>
        <begin position="196"/>
        <end position="387"/>
    </location>
</feature>
<feature type="non-terminal residue" evidence="2">
    <location>
        <position position="487"/>
    </location>
</feature>
<dbReference type="Gene3D" id="3.60.21.10">
    <property type="match status" value="1"/>
</dbReference>
<evidence type="ECO:0000313" key="2">
    <source>
        <dbReference type="EMBL" id="CAA9345495.1"/>
    </source>
</evidence>
<dbReference type="PANTHER" id="PTHR42850">
    <property type="entry name" value="METALLOPHOSPHOESTERASE"/>
    <property type="match status" value="1"/>
</dbReference>
<sequence>MAEPTTTESTTSPQGRTLTIPELSLVVLVGPSGCGKSTFARTHFAPFEVLSSDFCRGLVSNDENDQSATNAAFEVLHFVAAKRLERGLLTVVDATNVQPEARKPLVELARRYHVLPVAVVLDVPERVCEERNRTRPDRSFGAHVIRQQRSQLQKSLRFLQKEGFRHVHLLRSVDEIASATFERQPLWNNRKTDHGPFDVVGDVHGCADELDALLAALGYVPDEAGVPRHPDARKAVFVGDLVDRGPRIPAVLRTVMAMVEAGSALAVPGNHDLKLVKALRGRSVQVTHGLADSLAQLAGESPEFRKRADEFLDGLVSHYVLDGGRLVVAHAGMKEEMQGRGSGKVRDFALYGETTGETDEFGLPVRYNWAAEYRGQAHVVYGHTPVPEPEWLNRTINVDTGCVFGGKLTALRWPEKELVSVPAARTYAEPARPFLPDGAAALHGGALSAQQQLDDVLDLADVTGKRIVATRLHHTVTVRAENATAAL</sequence>
<dbReference type="InterPro" id="IPR024028">
    <property type="entry name" value="PNKP_bac"/>
</dbReference>
<dbReference type="PANTHER" id="PTHR42850:SF7">
    <property type="entry name" value="BIS(5'-NUCLEOSYL)-TETRAPHOSPHATASE PRPE [ASYMMETRICAL]"/>
    <property type="match status" value="1"/>
</dbReference>
<dbReference type="AlphaFoldDB" id="A0A6J4M1G7"/>
<protein>
    <submittedName>
        <fullName evidence="2">Phosphatase</fullName>
    </submittedName>
</protein>
<evidence type="ECO:0000259" key="1">
    <source>
        <dbReference type="Pfam" id="PF00149"/>
    </source>
</evidence>
<dbReference type="EMBL" id="CADCTX010000738">
    <property type="protein sequence ID" value="CAA9345495.1"/>
    <property type="molecule type" value="Genomic_DNA"/>
</dbReference>
<reference evidence="2" key="1">
    <citation type="submission" date="2020-02" db="EMBL/GenBank/DDBJ databases">
        <authorList>
            <person name="Meier V. D."/>
        </authorList>
    </citation>
    <scope>NUCLEOTIDE SEQUENCE</scope>
    <source>
        <strain evidence="2">AVDCRST_MAG40</strain>
    </source>
</reference>
<organism evidence="2">
    <name type="scientific">uncultured Gemmatimonadaceae bacterium</name>
    <dbReference type="NCBI Taxonomy" id="246130"/>
    <lineage>
        <taxon>Bacteria</taxon>
        <taxon>Pseudomonadati</taxon>
        <taxon>Gemmatimonadota</taxon>
        <taxon>Gemmatimonadia</taxon>
        <taxon>Gemmatimonadales</taxon>
        <taxon>Gemmatimonadaceae</taxon>
        <taxon>environmental samples</taxon>
    </lineage>
</organism>
<dbReference type="GO" id="GO:0005737">
    <property type="term" value="C:cytoplasm"/>
    <property type="evidence" value="ECO:0007669"/>
    <property type="project" value="TreeGrafter"/>
</dbReference>
<dbReference type="SUPFAM" id="SSF56300">
    <property type="entry name" value="Metallo-dependent phosphatases"/>
    <property type="match status" value="1"/>
</dbReference>
<gene>
    <name evidence="2" type="ORF">AVDCRST_MAG40-2601</name>
</gene>
<dbReference type="SUPFAM" id="SSF52540">
    <property type="entry name" value="P-loop containing nucleoside triphosphate hydrolases"/>
    <property type="match status" value="1"/>
</dbReference>
<dbReference type="NCBIfam" id="TIGR04075">
    <property type="entry name" value="bacter_Pnkp"/>
    <property type="match status" value="1"/>
</dbReference>
<proteinExistence type="predicted"/>
<accession>A0A6J4M1G7</accession>
<dbReference type="Gene3D" id="3.40.50.300">
    <property type="entry name" value="P-loop containing nucleotide triphosphate hydrolases"/>
    <property type="match status" value="1"/>
</dbReference>
<name>A0A6J4M1G7_9BACT</name>
<dbReference type="InterPro" id="IPR004843">
    <property type="entry name" value="Calcineurin-like_PHP"/>
</dbReference>